<feature type="compositionally biased region" description="Polar residues" evidence="1">
    <location>
        <begin position="116"/>
        <end position="140"/>
    </location>
</feature>
<name>A0ABD1XMX9_9MARC</name>
<gene>
    <name evidence="2" type="ORF">R1flu_028678</name>
</gene>
<dbReference type="Proteomes" id="UP001605036">
    <property type="component" value="Unassembled WGS sequence"/>
</dbReference>
<evidence type="ECO:0000256" key="1">
    <source>
        <dbReference type="SAM" id="MobiDB-lite"/>
    </source>
</evidence>
<dbReference type="AlphaFoldDB" id="A0ABD1XMX9"/>
<organism evidence="2 3">
    <name type="scientific">Riccia fluitans</name>
    <dbReference type="NCBI Taxonomy" id="41844"/>
    <lineage>
        <taxon>Eukaryota</taxon>
        <taxon>Viridiplantae</taxon>
        <taxon>Streptophyta</taxon>
        <taxon>Embryophyta</taxon>
        <taxon>Marchantiophyta</taxon>
        <taxon>Marchantiopsida</taxon>
        <taxon>Marchantiidae</taxon>
        <taxon>Marchantiales</taxon>
        <taxon>Ricciaceae</taxon>
        <taxon>Riccia</taxon>
    </lineage>
</organism>
<protein>
    <submittedName>
        <fullName evidence="2">Uncharacterized protein</fullName>
    </submittedName>
</protein>
<feature type="compositionally biased region" description="Gly residues" evidence="1">
    <location>
        <begin position="143"/>
        <end position="160"/>
    </location>
</feature>
<reference evidence="2 3" key="1">
    <citation type="submission" date="2024-09" db="EMBL/GenBank/DDBJ databases">
        <title>Chromosome-scale assembly of Riccia fluitans.</title>
        <authorList>
            <person name="Paukszto L."/>
            <person name="Sawicki J."/>
            <person name="Karawczyk K."/>
            <person name="Piernik-Szablinska J."/>
            <person name="Szczecinska M."/>
            <person name="Mazdziarz M."/>
        </authorList>
    </citation>
    <scope>NUCLEOTIDE SEQUENCE [LARGE SCALE GENOMIC DNA]</scope>
    <source>
        <strain evidence="2">Rf_01</strain>
        <tissue evidence="2">Aerial parts of the thallus</tissue>
    </source>
</reference>
<proteinExistence type="predicted"/>
<accession>A0ABD1XMX9</accession>
<evidence type="ECO:0000313" key="2">
    <source>
        <dbReference type="EMBL" id="KAL2610105.1"/>
    </source>
</evidence>
<sequence length="214" mass="23135">MEESGPVCDSQEIVGIAASLLHTDGAPQTAAAQVTSEFPCLVPPSLAYQYAVHNTHMYGMPNPAHQHYVQNGFLRVSLFGQDHYMPHPRPMLQQSSSQAEAVVENLSQIQAMVEIPSNSQGRIDPPSNGQARVDSPSSQVPIGGRGGSGRGRGRGQGGGRGRGRSAQADPNSLETDFPEDDVEDLSNAGRQRWENWEIRLLLEAKCCFRVGCPE</sequence>
<evidence type="ECO:0000313" key="3">
    <source>
        <dbReference type="Proteomes" id="UP001605036"/>
    </source>
</evidence>
<comment type="caution">
    <text evidence="2">The sequence shown here is derived from an EMBL/GenBank/DDBJ whole genome shotgun (WGS) entry which is preliminary data.</text>
</comment>
<keyword evidence="3" id="KW-1185">Reference proteome</keyword>
<dbReference type="EMBL" id="JBHFFA010000008">
    <property type="protein sequence ID" value="KAL2610105.1"/>
    <property type="molecule type" value="Genomic_DNA"/>
</dbReference>
<feature type="region of interest" description="Disordered" evidence="1">
    <location>
        <begin position="116"/>
        <end position="185"/>
    </location>
</feature>